<gene>
    <name evidence="1" type="ORF">ABNF92_17295</name>
</gene>
<name>A0AAU7MLB2_9GAMM</name>
<accession>A0AAU7MLB2</accession>
<sequence>MYNQAVKTALNPPWEKGAQSYLDYQLNRGKQKFDYLDSVREWAEHFGEDSIVVRPFEKPQFYNKDLISDFLKILGVDPEGRPHGEGQNLNASLSVRVLDFVDSVNRQKGISIPHKAAAVHAVAEITKNDKKRFALSPEQRLALIQRFEPSYAEIAKRFLGREDGQLFYEPLPDVGEEWREPEKATLAQAMGLFASLAKKYGP</sequence>
<protein>
    <submittedName>
        <fullName evidence="1">Uncharacterized protein</fullName>
    </submittedName>
</protein>
<dbReference type="EMBL" id="CP157802">
    <property type="protein sequence ID" value="XBQ19183.1"/>
    <property type="molecule type" value="Genomic_DNA"/>
</dbReference>
<dbReference type="AlphaFoldDB" id="A0AAU7MLB2"/>
<dbReference type="KEGG" id="mamm:ABNF92_17295"/>
<dbReference type="RefSeq" id="WP_349342842.1">
    <property type="nucleotide sequence ID" value="NZ_CP157802.1"/>
</dbReference>
<reference evidence="1" key="1">
    <citation type="submission" date="2024-05" db="EMBL/GenBank/DDBJ databases">
        <title>Draft Genome Sequences of Flagellimonas sp. MMG031 and Marinobacter sp. MMG032 Isolated from the dinoflagellate Symbiodinium pilosum.</title>
        <authorList>
            <person name="Shikuma N.J."/>
            <person name="Farrell M.V."/>
        </authorList>
    </citation>
    <scope>NUCLEOTIDE SEQUENCE</scope>
    <source>
        <strain evidence="1">MMG032</strain>
    </source>
</reference>
<organism evidence="1">
    <name type="scientific">Marinobacter sp. MMG032</name>
    <dbReference type="NCBI Taxonomy" id="3158548"/>
    <lineage>
        <taxon>Bacteria</taxon>
        <taxon>Pseudomonadati</taxon>
        <taxon>Pseudomonadota</taxon>
        <taxon>Gammaproteobacteria</taxon>
        <taxon>Pseudomonadales</taxon>
        <taxon>Marinobacteraceae</taxon>
        <taxon>Marinobacter</taxon>
    </lineage>
</organism>
<evidence type="ECO:0000313" key="1">
    <source>
        <dbReference type="EMBL" id="XBQ19183.1"/>
    </source>
</evidence>
<proteinExistence type="predicted"/>